<organism evidence="8 9">
    <name type="scientific">Paramuricea clavata</name>
    <name type="common">Red gorgonian</name>
    <name type="synonym">Violescent sea-whip</name>
    <dbReference type="NCBI Taxonomy" id="317549"/>
    <lineage>
        <taxon>Eukaryota</taxon>
        <taxon>Metazoa</taxon>
        <taxon>Cnidaria</taxon>
        <taxon>Anthozoa</taxon>
        <taxon>Octocorallia</taxon>
        <taxon>Malacalcyonacea</taxon>
        <taxon>Plexauridae</taxon>
        <taxon>Paramuricea</taxon>
    </lineage>
</organism>
<accession>A0A6S7FLQ8</accession>
<dbReference type="GO" id="GO:0007548">
    <property type="term" value="P:sex differentiation"/>
    <property type="evidence" value="ECO:0007669"/>
    <property type="project" value="TreeGrafter"/>
</dbReference>
<dbReference type="FunFam" id="4.10.1040.10:FF:000001">
    <property type="entry name" value="doublesex- and mab-3-related transcription factor 1"/>
    <property type="match status" value="1"/>
</dbReference>
<feature type="region of interest" description="Disordered" evidence="7">
    <location>
        <begin position="462"/>
        <end position="548"/>
    </location>
</feature>
<dbReference type="InterPro" id="IPR026607">
    <property type="entry name" value="DMRT"/>
</dbReference>
<dbReference type="InterPro" id="IPR009060">
    <property type="entry name" value="UBA-like_sf"/>
</dbReference>
<dbReference type="OrthoDB" id="5842031at2759"/>
<evidence type="ECO:0000313" key="9">
    <source>
        <dbReference type="Proteomes" id="UP001152795"/>
    </source>
</evidence>
<dbReference type="PANTHER" id="PTHR12322:SF53">
    <property type="entry name" value="DOUBLESEX-MAB RELATED 11E"/>
    <property type="match status" value="1"/>
</dbReference>
<dbReference type="Pfam" id="PF00751">
    <property type="entry name" value="DM"/>
    <property type="match status" value="2"/>
</dbReference>
<dbReference type="CDD" id="cd14370">
    <property type="entry name" value="CUE_DMA"/>
    <property type="match status" value="1"/>
</dbReference>
<dbReference type="GO" id="GO:0046872">
    <property type="term" value="F:metal ion binding"/>
    <property type="evidence" value="ECO:0007669"/>
    <property type="project" value="UniProtKB-KW"/>
</dbReference>
<evidence type="ECO:0000256" key="1">
    <source>
        <dbReference type="ARBA" id="ARBA00006834"/>
    </source>
</evidence>
<dbReference type="EMBL" id="CACRXK020000018">
    <property type="protein sequence ID" value="CAB3976886.1"/>
    <property type="molecule type" value="Genomic_DNA"/>
</dbReference>
<dbReference type="SUPFAM" id="SSF46934">
    <property type="entry name" value="UBA-like"/>
    <property type="match status" value="1"/>
</dbReference>
<evidence type="ECO:0000313" key="8">
    <source>
        <dbReference type="EMBL" id="CAB3976886.1"/>
    </source>
</evidence>
<keyword evidence="5 6" id="KW-0539">Nucleus</keyword>
<dbReference type="PROSITE" id="PS40000">
    <property type="entry name" value="DM_1"/>
    <property type="match status" value="2"/>
</dbReference>
<feature type="region of interest" description="Disordered" evidence="7">
    <location>
        <begin position="419"/>
        <end position="445"/>
    </location>
</feature>
<comment type="subcellular location">
    <subcellularLocation>
        <location evidence="6">Nucleus</location>
    </subcellularLocation>
</comment>
<dbReference type="Gene3D" id="4.10.1040.10">
    <property type="entry name" value="DM DNA-binding domain"/>
    <property type="match status" value="2"/>
</dbReference>
<dbReference type="Pfam" id="PF03474">
    <property type="entry name" value="DMA"/>
    <property type="match status" value="1"/>
</dbReference>
<feature type="compositionally biased region" description="Basic and acidic residues" evidence="7">
    <location>
        <begin position="479"/>
        <end position="491"/>
    </location>
</feature>
<proteinExistence type="inferred from homology"/>
<evidence type="ECO:0000256" key="4">
    <source>
        <dbReference type="ARBA" id="ARBA00023125"/>
    </source>
</evidence>
<dbReference type="PANTHER" id="PTHR12322">
    <property type="entry name" value="DOUBLESEX AND MAB-3 RELATED TRANSCRIPTION FACTOR DMRT"/>
    <property type="match status" value="1"/>
</dbReference>
<keyword evidence="2 6" id="KW-0479">Metal-binding</keyword>
<evidence type="ECO:0000256" key="7">
    <source>
        <dbReference type="SAM" id="MobiDB-lite"/>
    </source>
</evidence>
<evidence type="ECO:0000256" key="2">
    <source>
        <dbReference type="ARBA" id="ARBA00022723"/>
    </source>
</evidence>
<dbReference type="SUPFAM" id="SSF82927">
    <property type="entry name" value="Cysteine-rich DNA binding domain, (DM domain)"/>
    <property type="match status" value="2"/>
</dbReference>
<keyword evidence="4 6" id="KW-0238">DNA-binding</keyword>
<feature type="compositionally biased region" description="Acidic residues" evidence="7">
    <location>
        <begin position="426"/>
        <end position="436"/>
    </location>
</feature>
<dbReference type="InterPro" id="IPR001275">
    <property type="entry name" value="DM_DNA-bd"/>
</dbReference>
<name>A0A6S7FLQ8_PARCT</name>
<dbReference type="InterPro" id="IPR036407">
    <property type="entry name" value="DM_DNA-bd_sf"/>
</dbReference>
<keyword evidence="9" id="KW-1185">Reference proteome</keyword>
<protein>
    <submittedName>
        <fullName evidence="8">Doublesex- and mab-3-related transcription factor A2-like isoform X1</fullName>
    </submittedName>
</protein>
<feature type="compositionally biased region" description="Basic and acidic residues" evidence="7">
    <location>
        <begin position="138"/>
        <end position="154"/>
    </location>
</feature>
<sequence length="715" mass="81604">MSSRRKRRVPQCARCRSHNTVASVRGHKRECQWKDCTCAKCLMVTEKRRVTAVRVAILRRERKRRMSHTMDAFHIGLHGASPWGMMGQVPGTYTAEQFHDNRRMVPGSEPYYSEMLQMKYRGMHPHYENTYHHIYPRERLPCRDDEPNKTDSATRPRSRNHVAPPHAPTEFVFGQQIHIVKWIFSPEFPYGVSFASLAIELYCMMLKRYNIIVYTKRYILPKGQLAETLKNFDSETILFVSAKLLPSFRTFKDNCPSHLGLHKRFQSIEYSNLLQKPHRNCCHQKMQSRYMNCKLGVFYVGKSERIVETIRLSDLSPASDDLNHFAFLIHSRNVINRPLSMSELDESSPPDDDLSPNDPLNHRIPKCARCRTHGTVSWLKGHKHLCEWRDCTCSKCMVITERQRITAARVALLRQQRKGYDGRDMTEEEADEEWQDGDFIPEPSAFQRPSMVSVAATQFLESSNQGGRSSPIEEPSSSDEVKGTRQSRSPDDNFTGVKIKVESTDEDLDLDLRPSSASPPQRTMGGKRPHIAYSPFSSEGSGRWERDAPPKRVRLNPLEVLCKAFPGHGRDVLERIYRGCGGNVVQAIECVLENEGPAPLHAPIPIMPNPTLPPVIYSGYAPRAGMLQNTERFPPDTRMAVYHNNPPAPRARPSPQALIPYAHASANKSLAEEKQSAENGTKSKYEMKKVYCTNCGHKFQENDNFCGNCGQRLTF</sequence>
<dbReference type="InterPro" id="IPR005173">
    <property type="entry name" value="DMA"/>
</dbReference>
<dbReference type="PROSITE" id="PS50809">
    <property type="entry name" value="DM_2"/>
    <property type="match status" value="2"/>
</dbReference>
<feature type="DNA-binding region" description="DM" evidence="6">
    <location>
        <begin position="12"/>
        <end position="59"/>
    </location>
</feature>
<dbReference type="GO" id="GO:0000981">
    <property type="term" value="F:DNA-binding transcription factor activity, RNA polymerase II-specific"/>
    <property type="evidence" value="ECO:0007669"/>
    <property type="project" value="TreeGrafter"/>
</dbReference>
<reference evidence="8" key="1">
    <citation type="submission" date="2020-04" db="EMBL/GenBank/DDBJ databases">
        <authorList>
            <person name="Alioto T."/>
            <person name="Alioto T."/>
            <person name="Gomez Garrido J."/>
        </authorList>
    </citation>
    <scope>NUCLEOTIDE SEQUENCE</scope>
    <source>
        <strain evidence="8">A484AB</strain>
    </source>
</reference>
<dbReference type="GO" id="GO:0000978">
    <property type="term" value="F:RNA polymerase II cis-regulatory region sequence-specific DNA binding"/>
    <property type="evidence" value="ECO:0007669"/>
    <property type="project" value="TreeGrafter"/>
</dbReference>
<comment type="similarity">
    <text evidence="1">Belongs to the DMRT family.</text>
</comment>
<evidence type="ECO:0000256" key="5">
    <source>
        <dbReference type="ARBA" id="ARBA00023242"/>
    </source>
</evidence>
<dbReference type="Proteomes" id="UP001152795">
    <property type="component" value="Unassembled WGS sequence"/>
</dbReference>
<dbReference type="GO" id="GO:0005634">
    <property type="term" value="C:nucleus"/>
    <property type="evidence" value="ECO:0007669"/>
    <property type="project" value="UniProtKB-SubCell"/>
</dbReference>
<gene>
    <name evidence="8" type="ORF">PACLA_8A066170</name>
</gene>
<dbReference type="AlphaFoldDB" id="A0A6S7FLQ8"/>
<comment type="caution">
    <text evidence="8">The sequence shown here is derived from an EMBL/GenBank/DDBJ whole genome shotgun (WGS) entry which is preliminary data.</text>
</comment>
<evidence type="ECO:0000256" key="3">
    <source>
        <dbReference type="ARBA" id="ARBA00022833"/>
    </source>
</evidence>
<evidence type="ECO:0000256" key="6">
    <source>
        <dbReference type="PROSITE-ProRule" id="PRU00070"/>
    </source>
</evidence>
<dbReference type="SMART" id="SM00301">
    <property type="entry name" value="DM"/>
    <property type="match status" value="2"/>
</dbReference>
<feature type="DNA-binding region" description="DM" evidence="6">
    <location>
        <begin position="367"/>
        <end position="414"/>
    </location>
</feature>
<keyword evidence="3 6" id="KW-0862">Zinc</keyword>
<feature type="region of interest" description="Disordered" evidence="7">
    <location>
        <begin position="138"/>
        <end position="166"/>
    </location>
</feature>